<organism evidence="1 2">
    <name type="scientific">Phyllosticta capitalensis</name>
    <dbReference type="NCBI Taxonomy" id="121624"/>
    <lineage>
        <taxon>Eukaryota</taxon>
        <taxon>Fungi</taxon>
        <taxon>Dikarya</taxon>
        <taxon>Ascomycota</taxon>
        <taxon>Pezizomycotina</taxon>
        <taxon>Dothideomycetes</taxon>
        <taxon>Dothideomycetes incertae sedis</taxon>
        <taxon>Botryosphaeriales</taxon>
        <taxon>Phyllostictaceae</taxon>
        <taxon>Phyllosticta</taxon>
    </lineage>
</organism>
<evidence type="ECO:0000313" key="2">
    <source>
        <dbReference type="Proteomes" id="UP001492380"/>
    </source>
</evidence>
<accession>A0ABR1YNY0</accession>
<proteinExistence type="predicted"/>
<dbReference type="Proteomes" id="UP001492380">
    <property type="component" value="Unassembled WGS sequence"/>
</dbReference>
<evidence type="ECO:0000313" key="1">
    <source>
        <dbReference type="EMBL" id="KAK8235163.1"/>
    </source>
</evidence>
<reference evidence="1 2" key="1">
    <citation type="submission" date="2024-04" db="EMBL/GenBank/DDBJ databases">
        <title>Phyllosticta paracitricarpa is synonymous to the EU quarantine fungus P. citricarpa based on phylogenomic analyses.</title>
        <authorList>
            <consortium name="Lawrence Berkeley National Laboratory"/>
            <person name="Van Ingen-Buijs V.A."/>
            <person name="Van Westerhoven A.C."/>
            <person name="Haridas S."/>
            <person name="Skiadas P."/>
            <person name="Martin F."/>
            <person name="Groenewald J.Z."/>
            <person name="Crous P.W."/>
            <person name="Seidl M.F."/>
        </authorList>
    </citation>
    <scope>NUCLEOTIDE SEQUENCE [LARGE SCALE GENOMIC DNA]</scope>
    <source>
        <strain evidence="1 2">CBS 123374</strain>
    </source>
</reference>
<keyword evidence="2" id="KW-1185">Reference proteome</keyword>
<sequence>MVVGLGLIAHSDPFGKHSEHQVIARSRVYLEDSGEDATDHSSRGRSESLTLLARLNWKALHNYGHPRYNSSKQTRCDACVESGEHLTRDFALPSCSSCRENNLKFHYTNKSIRKSTRKE</sequence>
<comment type="caution">
    <text evidence="1">The sequence shown here is derived from an EMBL/GenBank/DDBJ whole genome shotgun (WGS) entry which is preliminary data.</text>
</comment>
<gene>
    <name evidence="1" type="ORF">HDK90DRAFT_465532</name>
</gene>
<name>A0ABR1YNY0_9PEZI</name>
<protein>
    <submittedName>
        <fullName evidence="1">Uncharacterized protein</fullName>
    </submittedName>
</protein>
<dbReference type="EMBL" id="JBBWRZ010000005">
    <property type="protein sequence ID" value="KAK8235163.1"/>
    <property type="molecule type" value="Genomic_DNA"/>
</dbReference>